<comment type="caution">
    <text evidence="1">The sequence shown here is derived from an EMBL/GenBank/DDBJ whole genome shotgun (WGS) entry which is preliminary data.</text>
</comment>
<gene>
    <name evidence="1" type="ORF">FGO68_gene17206</name>
</gene>
<proteinExistence type="predicted"/>
<evidence type="ECO:0000313" key="1">
    <source>
        <dbReference type="EMBL" id="TNV79429.1"/>
    </source>
</evidence>
<evidence type="ECO:0000313" key="2">
    <source>
        <dbReference type="Proteomes" id="UP000785679"/>
    </source>
</evidence>
<reference evidence="1" key="1">
    <citation type="submission" date="2019-06" db="EMBL/GenBank/DDBJ databases">
        <authorList>
            <person name="Zheng W."/>
        </authorList>
    </citation>
    <scope>NUCLEOTIDE SEQUENCE</scope>
    <source>
        <strain evidence="1">QDHG01</strain>
    </source>
</reference>
<organism evidence="1 2">
    <name type="scientific">Halteria grandinella</name>
    <dbReference type="NCBI Taxonomy" id="5974"/>
    <lineage>
        <taxon>Eukaryota</taxon>
        <taxon>Sar</taxon>
        <taxon>Alveolata</taxon>
        <taxon>Ciliophora</taxon>
        <taxon>Intramacronucleata</taxon>
        <taxon>Spirotrichea</taxon>
        <taxon>Stichotrichia</taxon>
        <taxon>Sporadotrichida</taxon>
        <taxon>Halteriidae</taxon>
        <taxon>Halteria</taxon>
    </lineage>
</organism>
<name>A0A8J8T249_HALGN</name>
<sequence>MRTQALPRWDHWERRRNEVAFRGNRRAVIWVRRRIANCCSFFQANQLGVNYNNFNYKLISFVYIYLRSESLLSTLVTNEYKQIHCLIKLTKIIRHDRNMSNFGLSCSTNYKAQTIKVVNYQGNQRYFNI</sequence>
<dbReference type="Proteomes" id="UP000785679">
    <property type="component" value="Unassembled WGS sequence"/>
</dbReference>
<dbReference type="EMBL" id="RRYP01008924">
    <property type="protein sequence ID" value="TNV79429.1"/>
    <property type="molecule type" value="Genomic_DNA"/>
</dbReference>
<dbReference type="AlphaFoldDB" id="A0A8J8T249"/>
<keyword evidence="2" id="KW-1185">Reference proteome</keyword>
<protein>
    <submittedName>
        <fullName evidence="1">Uncharacterized protein</fullName>
    </submittedName>
</protein>
<accession>A0A8J8T249</accession>